<comment type="caution">
    <text evidence="1">The sequence shown here is derived from an EMBL/GenBank/DDBJ whole genome shotgun (WGS) entry which is preliminary data.</text>
</comment>
<sequence>MTIFLSDISRLKKDIISESNVLGWLDCGTSCLEKRACVAFNFKEKAKENEINCQLTHNADLKFERASGEDSGWTFYETAGERMFGCDEEYECLDGEKMIWDSKKPLECKCRKSSYMGHLCEKCK</sequence>
<evidence type="ECO:0000313" key="2">
    <source>
        <dbReference type="Proteomes" id="UP001152795"/>
    </source>
</evidence>
<dbReference type="Proteomes" id="UP001152795">
    <property type="component" value="Unassembled WGS sequence"/>
</dbReference>
<evidence type="ECO:0000313" key="1">
    <source>
        <dbReference type="EMBL" id="CAB4030384.1"/>
    </source>
</evidence>
<dbReference type="AlphaFoldDB" id="A0A7D9LAN2"/>
<organism evidence="1 2">
    <name type="scientific">Paramuricea clavata</name>
    <name type="common">Red gorgonian</name>
    <name type="synonym">Violescent sea-whip</name>
    <dbReference type="NCBI Taxonomy" id="317549"/>
    <lineage>
        <taxon>Eukaryota</taxon>
        <taxon>Metazoa</taxon>
        <taxon>Cnidaria</taxon>
        <taxon>Anthozoa</taxon>
        <taxon>Octocorallia</taxon>
        <taxon>Malacalcyonacea</taxon>
        <taxon>Plexauridae</taxon>
        <taxon>Paramuricea</taxon>
    </lineage>
</organism>
<dbReference type="EMBL" id="CACRXK020016825">
    <property type="protein sequence ID" value="CAB4030384.1"/>
    <property type="molecule type" value="Genomic_DNA"/>
</dbReference>
<keyword evidence="2" id="KW-1185">Reference proteome</keyword>
<gene>
    <name evidence="1" type="ORF">PACLA_8A017961</name>
</gene>
<name>A0A7D9LAN2_PARCT</name>
<protein>
    <submittedName>
        <fullName evidence="1">Uncharacterized protein</fullName>
    </submittedName>
</protein>
<proteinExistence type="predicted"/>
<accession>A0A7D9LAN2</accession>
<reference evidence="1" key="1">
    <citation type="submission" date="2020-04" db="EMBL/GenBank/DDBJ databases">
        <authorList>
            <person name="Alioto T."/>
            <person name="Alioto T."/>
            <person name="Gomez Garrido J."/>
        </authorList>
    </citation>
    <scope>NUCLEOTIDE SEQUENCE</scope>
    <source>
        <strain evidence="1">A484AB</strain>
    </source>
</reference>